<dbReference type="EMBL" id="VDEP01000383">
    <property type="protein sequence ID" value="KAA1091746.1"/>
    <property type="molecule type" value="Genomic_DNA"/>
</dbReference>
<protein>
    <submittedName>
        <fullName evidence="2">Uncharacterized protein</fullName>
    </submittedName>
</protein>
<evidence type="ECO:0000313" key="4">
    <source>
        <dbReference type="Proteomes" id="UP000324748"/>
    </source>
</evidence>
<name>A0A5B0LUX3_PUCGR</name>
<feature type="region of interest" description="Disordered" evidence="1">
    <location>
        <begin position="62"/>
        <end position="86"/>
    </location>
</feature>
<evidence type="ECO:0000313" key="2">
    <source>
        <dbReference type="EMBL" id="KAA1067906.1"/>
    </source>
</evidence>
<sequence>MHENVGEVLGPRQKVIAPGAMLSLLTTPRSSPPPAHSMGTRPSRNAWMLEVPEVNCPLFTPLAEAKRPSGGSLPSHESKANRGPAA</sequence>
<dbReference type="Proteomes" id="UP000324748">
    <property type="component" value="Unassembled WGS sequence"/>
</dbReference>
<comment type="caution">
    <text evidence="2">The sequence shown here is derived from an EMBL/GenBank/DDBJ whole genome shotgun (WGS) entry which is preliminary data.</text>
</comment>
<dbReference type="AlphaFoldDB" id="A0A5B0LUX3"/>
<keyword evidence="4" id="KW-1185">Reference proteome</keyword>
<dbReference type="Proteomes" id="UP000325313">
    <property type="component" value="Unassembled WGS sequence"/>
</dbReference>
<gene>
    <name evidence="2" type="ORF">PGT21_021172</name>
    <name evidence="3" type="ORF">PGTUg99_010001</name>
</gene>
<evidence type="ECO:0000313" key="5">
    <source>
        <dbReference type="Proteomes" id="UP000325313"/>
    </source>
</evidence>
<proteinExistence type="predicted"/>
<evidence type="ECO:0000256" key="1">
    <source>
        <dbReference type="SAM" id="MobiDB-lite"/>
    </source>
</evidence>
<accession>A0A5B0LUX3</accession>
<dbReference type="EMBL" id="VSWC01000184">
    <property type="protein sequence ID" value="KAA1067906.1"/>
    <property type="molecule type" value="Genomic_DNA"/>
</dbReference>
<reference evidence="4 5" key="1">
    <citation type="submission" date="2019-05" db="EMBL/GenBank/DDBJ databases">
        <title>Emergence of the Ug99 lineage of the wheat stem rust pathogen through somatic hybridization.</title>
        <authorList>
            <person name="Li F."/>
            <person name="Upadhyaya N.M."/>
            <person name="Sperschneider J."/>
            <person name="Matny O."/>
            <person name="Nguyen-Phuc H."/>
            <person name="Mago R."/>
            <person name="Raley C."/>
            <person name="Miller M.E."/>
            <person name="Silverstein K.A.T."/>
            <person name="Henningsen E."/>
            <person name="Hirsch C.D."/>
            <person name="Visser B."/>
            <person name="Pretorius Z.A."/>
            <person name="Steffenson B.J."/>
            <person name="Schwessinger B."/>
            <person name="Dodds P.N."/>
            <person name="Figueroa M."/>
        </authorList>
    </citation>
    <scope>NUCLEOTIDE SEQUENCE [LARGE SCALE GENOMIC DNA]</scope>
    <source>
        <strain evidence="2">21-0</strain>
        <strain evidence="3 5">Ug99</strain>
    </source>
</reference>
<evidence type="ECO:0000313" key="3">
    <source>
        <dbReference type="EMBL" id="KAA1091746.1"/>
    </source>
</evidence>
<organism evidence="2 4">
    <name type="scientific">Puccinia graminis f. sp. tritici</name>
    <dbReference type="NCBI Taxonomy" id="56615"/>
    <lineage>
        <taxon>Eukaryota</taxon>
        <taxon>Fungi</taxon>
        <taxon>Dikarya</taxon>
        <taxon>Basidiomycota</taxon>
        <taxon>Pucciniomycotina</taxon>
        <taxon>Pucciniomycetes</taxon>
        <taxon>Pucciniales</taxon>
        <taxon>Pucciniaceae</taxon>
        <taxon>Puccinia</taxon>
    </lineage>
</organism>